<accession>A0A517M1S9</accession>
<dbReference type="OrthoDB" id="288620at2"/>
<proteinExistence type="predicted"/>
<evidence type="ECO:0008006" key="4">
    <source>
        <dbReference type="Google" id="ProtNLM"/>
    </source>
</evidence>
<dbReference type="Proteomes" id="UP000319557">
    <property type="component" value="Chromosome"/>
</dbReference>
<evidence type="ECO:0000313" key="3">
    <source>
        <dbReference type="Proteomes" id="UP000319557"/>
    </source>
</evidence>
<feature type="compositionally biased region" description="Low complexity" evidence="1">
    <location>
        <begin position="52"/>
        <end position="64"/>
    </location>
</feature>
<reference evidence="2 3" key="1">
    <citation type="submission" date="2019-02" db="EMBL/GenBank/DDBJ databases">
        <title>Deep-cultivation of Planctomycetes and their phenomic and genomic characterization uncovers novel biology.</title>
        <authorList>
            <person name="Wiegand S."/>
            <person name="Jogler M."/>
            <person name="Boedeker C."/>
            <person name="Pinto D."/>
            <person name="Vollmers J."/>
            <person name="Rivas-Marin E."/>
            <person name="Kohn T."/>
            <person name="Peeters S.H."/>
            <person name="Heuer A."/>
            <person name="Rast P."/>
            <person name="Oberbeckmann S."/>
            <person name="Bunk B."/>
            <person name="Jeske O."/>
            <person name="Meyerdierks A."/>
            <person name="Storesund J.E."/>
            <person name="Kallscheuer N."/>
            <person name="Luecker S."/>
            <person name="Lage O.M."/>
            <person name="Pohl T."/>
            <person name="Merkel B.J."/>
            <person name="Hornburger P."/>
            <person name="Mueller R.-W."/>
            <person name="Bruemmer F."/>
            <person name="Labrenz M."/>
            <person name="Spormann A.M."/>
            <person name="Op den Camp H."/>
            <person name="Overmann J."/>
            <person name="Amann R."/>
            <person name="Jetten M.S.M."/>
            <person name="Mascher T."/>
            <person name="Medema M.H."/>
            <person name="Devos D.P."/>
            <person name="Kaster A.-K."/>
            <person name="Ovreas L."/>
            <person name="Rohde M."/>
            <person name="Galperin M.Y."/>
            <person name="Jogler C."/>
        </authorList>
    </citation>
    <scope>NUCLEOTIDE SEQUENCE [LARGE SCALE GENOMIC DNA]</scope>
    <source>
        <strain evidence="2 3">EC9</strain>
    </source>
</reference>
<feature type="region of interest" description="Disordered" evidence="1">
    <location>
        <begin position="45"/>
        <end position="64"/>
    </location>
</feature>
<evidence type="ECO:0000256" key="1">
    <source>
        <dbReference type="SAM" id="MobiDB-lite"/>
    </source>
</evidence>
<dbReference type="EMBL" id="CP036261">
    <property type="protein sequence ID" value="QDS88779.1"/>
    <property type="molecule type" value="Genomic_DNA"/>
</dbReference>
<organism evidence="2 3">
    <name type="scientific">Rosistilla ulvae</name>
    <dbReference type="NCBI Taxonomy" id="1930277"/>
    <lineage>
        <taxon>Bacteria</taxon>
        <taxon>Pseudomonadati</taxon>
        <taxon>Planctomycetota</taxon>
        <taxon>Planctomycetia</taxon>
        <taxon>Pirellulales</taxon>
        <taxon>Pirellulaceae</taxon>
        <taxon>Rosistilla</taxon>
    </lineage>
</organism>
<protein>
    <recommendedName>
        <fullName evidence="4">DUF2997 domain-containing protein</fullName>
    </recommendedName>
</protein>
<sequence>MSKTIEIVVTPTGQTHVQTKGFVGSDCRQASRFIEQALGRQTGEELTAEFHQQASQQQSYQQRH</sequence>
<dbReference type="InterPro" id="IPR021375">
    <property type="entry name" value="DUF2997"/>
</dbReference>
<dbReference type="Pfam" id="PF11211">
    <property type="entry name" value="DUF2997"/>
    <property type="match status" value="1"/>
</dbReference>
<dbReference type="AlphaFoldDB" id="A0A517M1S9"/>
<evidence type="ECO:0000313" key="2">
    <source>
        <dbReference type="EMBL" id="QDS88779.1"/>
    </source>
</evidence>
<dbReference type="KEGG" id="ruv:EC9_29740"/>
<name>A0A517M1S9_9BACT</name>
<keyword evidence="3" id="KW-1185">Reference proteome</keyword>
<gene>
    <name evidence="2" type="ORF">EC9_29740</name>
</gene>
<dbReference type="RefSeq" id="WP_145346222.1">
    <property type="nucleotide sequence ID" value="NZ_CP036261.1"/>
</dbReference>